<dbReference type="AlphaFoldDB" id="A0A7S2CH80"/>
<proteinExistence type="predicted"/>
<organism evidence="1">
    <name type="scientific">Alexandrium andersonii</name>
    <dbReference type="NCBI Taxonomy" id="327968"/>
    <lineage>
        <taxon>Eukaryota</taxon>
        <taxon>Sar</taxon>
        <taxon>Alveolata</taxon>
        <taxon>Dinophyceae</taxon>
        <taxon>Gonyaulacales</taxon>
        <taxon>Pyrocystaceae</taxon>
        <taxon>Alexandrium</taxon>
    </lineage>
</organism>
<protein>
    <submittedName>
        <fullName evidence="1">Uncharacterized protein</fullName>
    </submittedName>
</protein>
<reference evidence="1" key="1">
    <citation type="submission" date="2021-01" db="EMBL/GenBank/DDBJ databases">
        <authorList>
            <person name="Corre E."/>
            <person name="Pelletier E."/>
            <person name="Niang G."/>
            <person name="Scheremetjew M."/>
            <person name="Finn R."/>
            <person name="Kale V."/>
            <person name="Holt S."/>
            <person name="Cochrane G."/>
            <person name="Meng A."/>
            <person name="Brown T."/>
            <person name="Cohen L."/>
        </authorList>
    </citation>
    <scope>NUCLEOTIDE SEQUENCE</scope>
    <source>
        <strain evidence="1">CCMP2222</strain>
    </source>
</reference>
<evidence type="ECO:0000313" key="1">
    <source>
        <dbReference type="EMBL" id="CAD9425837.1"/>
    </source>
</evidence>
<dbReference type="EMBL" id="HBGQ01036777">
    <property type="protein sequence ID" value="CAD9425837.1"/>
    <property type="molecule type" value="Transcribed_RNA"/>
</dbReference>
<gene>
    <name evidence="1" type="ORF">AAND1436_LOCUS18126</name>
</gene>
<accession>A0A7S2CH80</accession>
<sequence length="285" mass="30464">MRPSSDVPRLPSRRPCRWLDRVLMRAARLVLAAAPALLLRRSGGACSAFTGRPAGAIHRLAAPRPVQPARAKRGGGTGRSVERGLAAAPLGTFFGHREVLVERRLSSWRLLPRRAGDNGEVNKGEEGGWLQKITRSVKSFFGLAERKENTALTPSKGMPGLLGFVSGIFMPMVQLIGSMMKDAQGDVKAVMDKACNEISCHGPLGNDVTSGQIMRQSYSSMNINGRQMAQVEVEFQVTGSKGSGMAYCGATIGEDNTIDLHNIRVNGASIGFGKLDPNAPGVIDV</sequence>
<name>A0A7S2CH80_9DINO</name>